<dbReference type="AlphaFoldDB" id="A0A833V2K6"/>
<protein>
    <submittedName>
        <fullName evidence="1">Uncharacterized protein</fullName>
    </submittedName>
</protein>
<dbReference type="Proteomes" id="UP000467522">
    <property type="component" value="Unassembled WGS sequence"/>
</dbReference>
<evidence type="ECO:0000313" key="2">
    <source>
        <dbReference type="Proteomes" id="UP000467522"/>
    </source>
</evidence>
<sequence length="298" mass="33677">MNSYRYNRWDRSRTRERADAWKRNETTGGWHEPVFRNDCGSAVRCNQVWGYGQASCHCTPVEQQAPVTSMPFRKRIGHADLPPTVVAAIPAESYLTARDRPDTATLVVWVIDPTLNRQREREYSHATGAFLTLAERHALCPPNRTFAMPDGRVTVHVGYRFDPDTGVCSETYAAYDNATSTLLVQSEQMCFSPATRDPEDVVRDALRKAEFPRTYAGWIVPERIGYWVGVLYRQRRQAGESGAHEDAAFTAALVAQMKRVDPNIEWLLPSVLAELARMEMTDAHLLRAAFSERTGIAI</sequence>
<comment type="caution">
    <text evidence="1">The sequence shown here is derived from an EMBL/GenBank/DDBJ whole genome shotgun (WGS) entry which is preliminary data.</text>
</comment>
<name>A0A833V2K6_BURL3</name>
<proteinExistence type="predicted"/>
<evidence type="ECO:0000313" key="1">
    <source>
        <dbReference type="EMBL" id="KAF1038901.1"/>
    </source>
</evidence>
<accession>A0A833V2K6</accession>
<organism evidence="1 2">
    <name type="scientific">Burkholderia lata (strain ATCC 17760 / DSM 23089 / LMG 22485 / NCIMB 9086 / R18194 / 383)</name>
    <dbReference type="NCBI Taxonomy" id="482957"/>
    <lineage>
        <taxon>Bacteria</taxon>
        <taxon>Pseudomonadati</taxon>
        <taxon>Pseudomonadota</taxon>
        <taxon>Betaproteobacteria</taxon>
        <taxon>Burkholderiales</taxon>
        <taxon>Burkholderiaceae</taxon>
        <taxon>Burkholderia</taxon>
        <taxon>Burkholderia cepacia complex</taxon>
    </lineage>
</organism>
<dbReference type="EMBL" id="WNDV01000005">
    <property type="protein sequence ID" value="KAF1038901.1"/>
    <property type="molecule type" value="Genomic_DNA"/>
</dbReference>
<gene>
    <name evidence="1" type="ORF">GAK33_02237</name>
</gene>
<reference evidence="2" key="1">
    <citation type="journal article" date="2020" name="MBio">
        <title>Horizontal gene transfer to a defensive symbiont with a reduced genome amongst a multipartite beetle microbiome.</title>
        <authorList>
            <person name="Waterworth S.C."/>
            <person name="Florez L.V."/>
            <person name="Rees E.R."/>
            <person name="Hertweck C."/>
            <person name="Kaltenpoth M."/>
            <person name="Kwan J.C."/>
        </authorList>
    </citation>
    <scope>NUCLEOTIDE SEQUENCE [LARGE SCALE GENOMIC DNA]</scope>
</reference>